<evidence type="ECO:0000256" key="10">
    <source>
        <dbReference type="SAM" id="MobiDB-lite"/>
    </source>
</evidence>
<keyword evidence="8" id="KW-0407">Ion channel</keyword>
<dbReference type="PROSITE" id="PS00888">
    <property type="entry name" value="CNMP_BINDING_1"/>
    <property type="match status" value="1"/>
</dbReference>
<evidence type="ECO:0000256" key="5">
    <source>
        <dbReference type="ARBA" id="ARBA00023065"/>
    </source>
</evidence>
<dbReference type="GO" id="GO:0005221">
    <property type="term" value="F:intracellularly cyclic nucleotide-activated monoatomic cation channel activity"/>
    <property type="evidence" value="ECO:0007669"/>
    <property type="project" value="InterPro"/>
</dbReference>
<feature type="region of interest" description="Disordered" evidence="10">
    <location>
        <begin position="17"/>
        <end position="50"/>
    </location>
</feature>
<keyword evidence="5" id="KW-0406">Ion transport</keyword>
<evidence type="ECO:0000256" key="2">
    <source>
        <dbReference type="ARBA" id="ARBA00022448"/>
    </source>
</evidence>
<dbReference type="Gene3D" id="1.10.287.630">
    <property type="entry name" value="Helix hairpin bin"/>
    <property type="match status" value="1"/>
</dbReference>
<comment type="subcellular location">
    <subcellularLocation>
        <location evidence="1">Membrane</location>
        <topology evidence="1">Multi-pass membrane protein</topology>
    </subcellularLocation>
</comment>
<evidence type="ECO:0000256" key="6">
    <source>
        <dbReference type="ARBA" id="ARBA00023136"/>
    </source>
</evidence>
<evidence type="ECO:0000256" key="11">
    <source>
        <dbReference type="SAM" id="Phobius"/>
    </source>
</evidence>
<keyword evidence="7" id="KW-1071">Ligand-gated ion channel</keyword>
<feature type="coiled-coil region" evidence="9">
    <location>
        <begin position="757"/>
        <end position="791"/>
    </location>
</feature>
<reference evidence="13" key="1">
    <citation type="submission" date="2021-02" db="EMBL/GenBank/DDBJ databases">
        <authorList>
            <person name="Nowell W R."/>
        </authorList>
    </citation>
    <scope>NUCLEOTIDE SEQUENCE</scope>
</reference>
<dbReference type="Gene3D" id="1.10.287.70">
    <property type="match status" value="1"/>
</dbReference>
<feature type="transmembrane region" description="Helical" evidence="11">
    <location>
        <begin position="371"/>
        <end position="389"/>
    </location>
</feature>
<dbReference type="SMART" id="SM00100">
    <property type="entry name" value="cNMP"/>
    <property type="match status" value="1"/>
</dbReference>
<evidence type="ECO:0000256" key="8">
    <source>
        <dbReference type="ARBA" id="ARBA00023303"/>
    </source>
</evidence>
<dbReference type="GO" id="GO:0044877">
    <property type="term" value="F:protein-containing complex binding"/>
    <property type="evidence" value="ECO:0007669"/>
    <property type="project" value="TreeGrafter"/>
</dbReference>
<protein>
    <recommendedName>
        <fullName evidence="12">Cyclic nucleotide-binding domain-containing protein</fullName>
    </recommendedName>
</protein>
<evidence type="ECO:0000256" key="4">
    <source>
        <dbReference type="ARBA" id="ARBA00022989"/>
    </source>
</evidence>
<dbReference type="Pfam" id="PF00520">
    <property type="entry name" value="Ion_trans"/>
    <property type="match status" value="1"/>
</dbReference>
<feature type="transmembrane region" description="Helical" evidence="11">
    <location>
        <begin position="401"/>
        <end position="423"/>
    </location>
</feature>
<keyword evidence="9" id="KW-0175">Coiled coil</keyword>
<evidence type="ECO:0000313" key="13">
    <source>
        <dbReference type="EMBL" id="CAF1628819.1"/>
    </source>
</evidence>
<keyword evidence="2" id="KW-0813">Transport</keyword>
<keyword evidence="3 11" id="KW-0812">Transmembrane</keyword>
<comment type="caution">
    <text evidence="13">The sequence shown here is derived from an EMBL/GenBank/DDBJ whole genome shotgun (WGS) entry which is preliminary data.</text>
</comment>
<evidence type="ECO:0000313" key="14">
    <source>
        <dbReference type="Proteomes" id="UP000663832"/>
    </source>
</evidence>
<proteinExistence type="predicted"/>
<dbReference type="SUPFAM" id="SSF51206">
    <property type="entry name" value="cAMP-binding domain-like"/>
    <property type="match status" value="1"/>
</dbReference>
<dbReference type="OrthoDB" id="421226at2759"/>
<dbReference type="InterPro" id="IPR000595">
    <property type="entry name" value="cNMP-bd_dom"/>
</dbReference>
<organism evidence="13 14">
    <name type="scientific">Adineta steineri</name>
    <dbReference type="NCBI Taxonomy" id="433720"/>
    <lineage>
        <taxon>Eukaryota</taxon>
        <taxon>Metazoa</taxon>
        <taxon>Spiralia</taxon>
        <taxon>Gnathifera</taxon>
        <taxon>Rotifera</taxon>
        <taxon>Eurotatoria</taxon>
        <taxon>Bdelloidea</taxon>
        <taxon>Adinetida</taxon>
        <taxon>Adinetidae</taxon>
        <taxon>Adineta</taxon>
    </lineage>
</organism>
<feature type="transmembrane region" description="Helical" evidence="11">
    <location>
        <begin position="289"/>
        <end position="310"/>
    </location>
</feature>
<dbReference type="Gene3D" id="2.60.120.10">
    <property type="entry name" value="Jelly Rolls"/>
    <property type="match status" value="1"/>
</dbReference>
<dbReference type="InterPro" id="IPR018490">
    <property type="entry name" value="cNMP-bd_dom_sf"/>
</dbReference>
<dbReference type="AlphaFoldDB" id="A0A816D1G2"/>
<sequence length="810" mass="93844">MPLAALTPVLNDLLNKDGGCSSSSSSYPQYSSQQQQPPQQQQQPSSTDALNTNDYLRKASIVANQLSSSSSIDDNLHRHTMTAVKSHKSLKREDSFLQKFSNRYGYRGMGAMDPIKRNFHLNMEKDEPIKSRYKFVRRILRTCNYFVVSTDESFLFYWLIILNIFVLYNLWFSIARQAFDPLQRDYSKIWEIMDYIADSIYFIDIFIQFRTGYLEQGLLVYNHYKLTINYIRSSNFLLDILSLTPLELLQIKFGSIPILRFPRFLKIYRTFQLYYYQESRTVYPNTYRVMNLLHILLLLGHWLASFYFMVSKAEGFVGYWSYPKPVGNFSELARMYLRCLYWSTLTLTTIGDLPPPETNWQWLKNFSNKRYAFLISVHLFAVFVIAIIVDTHHIVHLYLRAVFAITGYMIGIFVYSLIIGQVGNVITNRNASRLEFERLLDSAKQYMRSHNVPAEMQRRVQRWYDYSWSRGRMSGAGDVHSIKLLPDKLKTELALHVNLGTLKKVTIFQECQPEFLHDLVLKMRAYIFTPGDIICRKGEVAREMFIIADGVLEVVNEKNDVLTRLGPGDFFGEIGILNIDGANRRTADVRSVGYSELFSLSKEDVLEGCRDYPEAERKLYEYAQNRLGFERAKKEAAEKMKGAFSTLTSIASCLTQQLVIAPPPPPPSASPILTSIQEISEKDVNNDNQQISLCRSNRAISLKSKLQHSPPTLQNFVCDSQEKPLLDPNMLSSDYSLVQSLRTYSNDLISDIELLINDKIRSVQESYRQQIAELQEQNQLKDLRIGLLEQKLQKLQKVLFNRTKIWFDED</sequence>
<accession>A0A816D1G2</accession>
<dbReference type="PANTHER" id="PTHR45638">
    <property type="entry name" value="CYCLIC NUCLEOTIDE-GATED CATION CHANNEL SUBUNIT A"/>
    <property type="match status" value="1"/>
</dbReference>
<feature type="compositionally biased region" description="Low complexity" evidence="10">
    <location>
        <begin position="21"/>
        <end position="46"/>
    </location>
</feature>
<dbReference type="InterPro" id="IPR050866">
    <property type="entry name" value="CNG_cation_channel"/>
</dbReference>
<dbReference type="PROSITE" id="PS50042">
    <property type="entry name" value="CNMP_BINDING_3"/>
    <property type="match status" value="1"/>
</dbReference>
<dbReference type="CDD" id="cd00038">
    <property type="entry name" value="CAP_ED"/>
    <property type="match status" value="1"/>
</dbReference>
<evidence type="ECO:0000259" key="12">
    <source>
        <dbReference type="PROSITE" id="PS50042"/>
    </source>
</evidence>
<feature type="transmembrane region" description="Helical" evidence="11">
    <location>
        <begin position="154"/>
        <end position="174"/>
    </location>
</feature>
<dbReference type="GO" id="GO:0016020">
    <property type="term" value="C:membrane"/>
    <property type="evidence" value="ECO:0007669"/>
    <property type="project" value="UniProtKB-SubCell"/>
</dbReference>
<evidence type="ECO:0000256" key="9">
    <source>
        <dbReference type="SAM" id="Coils"/>
    </source>
</evidence>
<keyword evidence="14" id="KW-1185">Reference proteome</keyword>
<evidence type="ECO:0000256" key="3">
    <source>
        <dbReference type="ARBA" id="ARBA00022692"/>
    </source>
</evidence>
<feature type="domain" description="Cyclic nucleotide-binding" evidence="12">
    <location>
        <begin position="507"/>
        <end position="626"/>
    </location>
</feature>
<dbReference type="FunFam" id="1.10.287.630:FF:000001">
    <property type="entry name" value="Cyclic nucleotide-gated channel alpha 3"/>
    <property type="match status" value="1"/>
</dbReference>
<evidence type="ECO:0000256" key="7">
    <source>
        <dbReference type="ARBA" id="ARBA00023286"/>
    </source>
</evidence>
<dbReference type="EMBL" id="CAJNOM010002202">
    <property type="protein sequence ID" value="CAF1628819.1"/>
    <property type="molecule type" value="Genomic_DNA"/>
</dbReference>
<gene>
    <name evidence="13" type="ORF">QVE165_LOCUS56972</name>
</gene>
<dbReference type="InterPro" id="IPR005821">
    <property type="entry name" value="Ion_trans_dom"/>
</dbReference>
<dbReference type="PROSITE" id="PS00889">
    <property type="entry name" value="CNMP_BINDING_2"/>
    <property type="match status" value="1"/>
</dbReference>
<dbReference type="PANTHER" id="PTHR45638:SF7">
    <property type="entry name" value="CYCLIC NUCLEOTIDE-GATED ION CHANNEL-LIKE, ISOFORM E"/>
    <property type="match status" value="1"/>
</dbReference>
<keyword evidence="4 11" id="KW-1133">Transmembrane helix</keyword>
<dbReference type="InterPro" id="IPR014710">
    <property type="entry name" value="RmlC-like_jellyroll"/>
</dbReference>
<name>A0A816D1G2_9BILA</name>
<keyword evidence="6 11" id="KW-0472">Membrane</keyword>
<dbReference type="SUPFAM" id="SSF81324">
    <property type="entry name" value="Voltage-gated potassium channels"/>
    <property type="match status" value="1"/>
</dbReference>
<dbReference type="Pfam" id="PF00027">
    <property type="entry name" value="cNMP_binding"/>
    <property type="match status" value="1"/>
</dbReference>
<evidence type="ECO:0000256" key="1">
    <source>
        <dbReference type="ARBA" id="ARBA00004141"/>
    </source>
</evidence>
<dbReference type="Proteomes" id="UP000663832">
    <property type="component" value="Unassembled WGS sequence"/>
</dbReference>
<dbReference type="InterPro" id="IPR018488">
    <property type="entry name" value="cNMP-bd_CS"/>
</dbReference>